<evidence type="ECO:0000313" key="1">
    <source>
        <dbReference type="EMBL" id="GAA56339.1"/>
    </source>
</evidence>
<dbReference type="Proteomes" id="UP000008909">
    <property type="component" value="Unassembled WGS sequence"/>
</dbReference>
<sequence>MLYALYVYVYENCKRYFFILSNRQCAQNSFVSREEALRGQRFLGKHARRLQQPAVFFARQMNASTMSLVEYLRDPRTVMKTPRRCCVRQKAGGMYIHLGLKAGLLRQLREIHTRVTNIDIQLNVDGIRAYNNSRTQPFVVGIYCGKNKPNDAQQLMSDTVTELTDVLVNGVSGVYHIHTIRLSWGIGPIADEIKGEHTVVAMSQWSVNCHLINEMSFVGDDQIQEGRLLARALSGGLWSVEVTYQQEMSEVVAGGELPKRSYEEVVIFRRTRGATVDHTEKERIEPAQRDLKPQCITKRCRSGIREDNRDWQGRIEESYYYYRSFLKRMVTDIRVNASNECERVTREYEINERNVPFEVMPSTVPVRLDESQPECRGSKTSQKRAGNAYKANKYVNGHNCLCLIDADKTVPATTANNRCRSDQNTKVNDDNHNTSLDCLNVSCLANNHEEHMYGLAIAKPLHTTLHISQALPQSRQSVQLFSACHVSLPRLTEPATEQAPKVDRPEVNRLMSEAVRTIPATAEMVRLDTDQGPISQQVIKYHHSQWLRTCPVLVVLQPPTSELSFMLVAVKQVP</sequence>
<gene>
    <name evidence="1" type="ORF">CLF_110668</name>
</gene>
<organism evidence="1 2">
    <name type="scientific">Clonorchis sinensis</name>
    <name type="common">Chinese liver fluke</name>
    <dbReference type="NCBI Taxonomy" id="79923"/>
    <lineage>
        <taxon>Eukaryota</taxon>
        <taxon>Metazoa</taxon>
        <taxon>Spiralia</taxon>
        <taxon>Lophotrochozoa</taxon>
        <taxon>Platyhelminthes</taxon>
        <taxon>Trematoda</taxon>
        <taxon>Digenea</taxon>
        <taxon>Opisthorchiida</taxon>
        <taxon>Opisthorchiata</taxon>
        <taxon>Opisthorchiidae</taxon>
        <taxon>Clonorchis</taxon>
    </lineage>
</organism>
<dbReference type="AlphaFoldDB" id="G7YTQ9"/>
<keyword evidence="2" id="KW-1185">Reference proteome</keyword>
<reference evidence="1" key="1">
    <citation type="journal article" date="2011" name="Genome Biol.">
        <title>The draft genome of the carcinogenic human liver fluke Clonorchis sinensis.</title>
        <authorList>
            <person name="Wang X."/>
            <person name="Chen W."/>
            <person name="Huang Y."/>
            <person name="Sun J."/>
            <person name="Men J."/>
            <person name="Liu H."/>
            <person name="Luo F."/>
            <person name="Guo L."/>
            <person name="Lv X."/>
            <person name="Deng C."/>
            <person name="Zhou C."/>
            <person name="Fan Y."/>
            <person name="Li X."/>
            <person name="Huang L."/>
            <person name="Hu Y."/>
            <person name="Liang C."/>
            <person name="Hu X."/>
            <person name="Xu J."/>
            <person name="Yu X."/>
        </authorList>
    </citation>
    <scope>NUCLEOTIDE SEQUENCE [LARGE SCALE GENOMIC DNA]</scope>
    <source>
        <strain evidence="1">Henan</strain>
    </source>
</reference>
<reference key="2">
    <citation type="submission" date="2011-10" db="EMBL/GenBank/DDBJ databases">
        <title>The genome and transcriptome sequence of Clonorchis sinensis provide insights into the carcinogenic liver fluke.</title>
        <authorList>
            <person name="Wang X."/>
            <person name="Huang Y."/>
            <person name="Chen W."/>
            <person name="Liu H."/>
            <person name="Guo L."/>
            <person name="Chen Y."/>
            <person name="Luo F."/>
            <person name="Zhou W."/>
            <person name="Sun J."/>
            <person name="Mao Q."/>
            <person name="Liang P."/>
            <person name="Zhou C."/>
            <person name="Tian Y."/>
            <person name="Men J."/>
            <person name="Lv X."/>
            <person name="Huang L."/>
            <person name="Zhou J."/>
            <person name="Hu Y."/>
            <person name="Li R."/>
            <person name="Zhang F."/>
            <person name="Lei H."/>
            <person name="Li X."/>
            <person name="Hu X."/>
            <person name="Liang C."/>
            <person name="Xu J."/>
            <person name="Wu Z."/>
            <person name="Yu X."/>
        </authorList>
    </citation>
    <scope>NUCLEOTIDE SEQUENCE</scope>
    <source>
        <strain>Henan</strain>
    </source>
</reference>
<name>G7YTQ9_CLOSI</name>
<accession>G7YTQ9</accession>
<protein>
    <submittedName>
        <fullName evidence="1">Uncharacterized protein</fullName>
    </submittedName>
</protein>
<proteinExistence type="predicted"/>
<evidence type="ECO:0000313" key="2">
    <source>
        <dbReference type="Proteomes" id="UP000008909"/>
    </source>
</evidence>
<dbReference type="EMBL" id="DF144225">
    <property type="protein sequence ID" value="GAA56339.1"/>
    <property type="molecule type" value="Genomic_DNA"/>
</dbReference>